<evidence type="ECO:0000313" key="2">
    <source>
        <dbReference type="EMBL" id="JAH57638.1"/>
    </source>
</evidence>
<name>A0A0E9TY12_ANGAN</name>
<feature type="signal peptide" evidence="1">
    <location>
        <begin position="1"/>
        <end position="15"/>
    </location>
</feature>
<protein>
    <submittedName>
        <fullName evidence="2">Uncharacterized protein</fullName>
    </submittedName>
</protein>
<evidence type="ECO:0000256" key="1">
    <source>
        <dbReference type="SAM" id="SignalP"/>
    </source>
</evidence>
<dbReference type="EMBL" id="GBXM01050939">
    <property type="protein sequence ID" value="JAH57638.1"/>
    <property type="molecule type" value="Transcribed_RNA"/>
</dbReference>
<organism evidence="2">
    <name type="scientific">Anguilla anguilla</name>
    <name type="common">European freshwater eel</name>
    <name type="synonym">Muraena anguilla</name>
    <dbReference type="NCBI Taxonomy" id="7936"/>
    <lineage>
        <taxon>Eukaryota</taxon>
        <taxon>Metazoa</taxon>
        <taxon>Chordata</taxon>
        <taxon>Craniata</taxon>
        <taxon>Vertebrata</taxon>
        <taxon>Euteleostomi</taxon>
        <taxon>Actinopterygii</taxon>
        <taxon>Neopterygii</taxon>
        <taxon>Teleostei</taxon>
        <taxon>Anguilliformes</taxon>
        <taxon>Anguillidae</taxon>
        <taxon>Anguilla</taxon>
    </lineage>
</organism>
<dbReference type="AlphaFoldDB" id="A0A0E9TY12"/>
<accession>A0A0E9TY12</accession>
<sequence length="51" mass="6048">MAFLSLNILSWCLCAQCPQWNMESILCQKYCLRRKNTQRVGKKLTRVKKQS</sequence>
<feature type="chain" id="PRO_5013153225" evidence="1">
    <location>
        <begin position="16"/>
        <end position="51"/>
    </location>
</feature>
<reference evidence="2" key="2">
    <citation type="journal article" date="2015" name="Fish Shellfish Immunol.">
        <title>Early steps in the European eel (Anguilla anguilla)-Vibrio vulnificus interaction in the gills: Role of the RtxA13 toxin.</title>
        <authorList>
            <person name="Callol A."/>
            <person name="Pajuelo D."/>
            <person name="Ebbesson L."/>
            <person name="Teles M."/>
            <person name="MacKenzie S."/>
            <person name="Amaro C."/>
        </authorList>
    </citation>
    <scope>NUCLEOTIDE SEQUENCE</scope>
</reference>
<reference evidence="2" key="1">
    <citation type="submission" date="2014-11" db="EMBL/GenBank/DDBJ databases">
        <authorList>
            <person name="Amaro Gonzalez C."/>
        </authorList>
    </citation>
    <scope>NUCLEOTIDE SEQUENCE</scope>
</reference>
<proteinExistence type="predicted"/>
<keyword evidence="1" id="KW-0732">Signal</keyword>